<gene>
    <name evidence="7" type="ORF">F3J40_18000</name>
</gene>
<dbReference type="PANTHER" id="PTHR43133">
    <property type="entry name" value="RNA POLYMERASE ECF-TYPE SIGMA FACTO"/>
    <property type="match status" value="1"/>
</dbReference>
<dbReference type="SUPFAM" id="SSF88659">
    <property type="entry name" value="Sigma3 and sigma4 domains of RNA polymerase sigma factors"/>
    <property type="match status" value="1"/>
</dbReference>
<comment type="similarity">
    <text evidence="1">Belongs to the sigma-70 factor family. ECF subfamily.</text>
</comment>
<evidence type="ECO:0000313" key="7">
    <source>
        <dbReference type="EMBL" id="NIF23477.1"/>
    </source>
</evidence>
<keyword evidence="3" id="KW-0731">Sigma factor</keyword>
<dbReference type="EMBL" id="VWXF01000008">
    <property type="protein sequence ID" value="NIF23477.1"/>
    <property type="molecule type" value="Genomic_DNA"/>
</dbReference>
<dbReference type="Pfam" id="PF08281">
    <property type="entry name" value="Sigma70_r4_2"/>
    <property type="match status" value="1"/>
</dbReference>
<evidence type="ECO:0000259" key="6">
    <source>
        <dbReference type="Pfam" id="PF08281"/>
    </source>
</evidence>
<dbReference type="RefSeq" id="WP_167016760.1">
    <property type="nucleotide sequence ID" value="NZ_VWXF01000008.1"/>
</dbReference>
<evidence type="ECO:0000256" key="4">
    <source>
        <dbReference type="ARBA" id="ARBA00023163"/>
    </source>
</evidence>
<evidence type="ECO:0000256" key="1">
    <source>
        <dbReference type="ARBA" id="ARBA00010641"/>
    </source>
</evidence>
<dbReference type="SUPFAM" id="SSF88946">
    <property type="entry name" value="Sigma2 domain of RNA polymerase sigma factors"/>
    <property type="match status" value="1"/>
</dbReference>
<reference evidence="7 8" key="1">
    <citation type="journal article" date="2019" name="bioRxiv">
        <title>Bacteria contribute to plant secondary compound degradation in a generalist herbivore system.</title>
        <authorList>
            <person name="Francoeur C.B."/>
            <person name="Khadempour L."/>
            <person name="Moreira-Soto R.D."/>
            <person name="Gotting K."/>
            <person name="Book A.J."/>
            <person name="Pinto-Tomas A.A."/>
            <person name="Keefover-Ring K."/>
            <person name="Currie C.R."/>
        </authorList>
    </citation>
    <scope>NUCLEOTIDE SEQUENCE [LARGE SCALE GENOMIC DNA]</scope>
    <source>
        <strain evidence="7">Acro-835</strain>
    </source>
</reference>
<dbReference type="Pfam" id="PF04542">
    <property type="entry name" value="Sigma70_r2"/>
    <property type="match status" value="1"/>
</dbReference>
<dbReference type="InterPro" id="IPR013324">
    <property type="entry name" value="RNA_pol_sigma_r3/r4-like"/>
</dbReference>
<protein>
    <submittedName>
        <fullName evidence="7">RNA polymerase sigma factor</fullName>
    </submittedName>
</protein>
<comment type="caution">
    <text evidence="7">The sequence shown here is derived from an EMBL/GenBank/DDBJ whole genome shotgun (WGS) entry which is preliminary data.</text>
</comment>
<evidence type="ECO:0000259" key="5">
    <source>
        <dbReference type="Pfam" id="PF04542"/>
    </source>
</evidence>
<dbReference type="InterPro" id="IPR014284">
    <property type="entry name" value="RNA_pol_sigma-70_dom"/>
</dbReference>
<dbReference type="InterPro" id="IPR039425">
    <property type="entry name" value="RNA_pol_sigma-70-like"/>
</dbReference>
<dbReference type="InterPro" id="IPR007627">
    <property type="entry name" value="RNA_pol_sigma70_r2"/>
</dbReference>
<proteinExistence type="inferred from homology"/>
<feature type="domain" description="RNA polymerase sigma factor 70 region 4 type 2" evidence="6">
    <location>
        <begin position="106"/>
        <end position="157"/>
    </location>
</feature>
<evidence type="ECO:0000256" key="2">
    <source>
        <dbReference type="ARBA" id="ARBA00023015"/>
    </source>
</evidence>
<dbReference type="InterPro" id="IPR013325">
    <property type="entry name" value="RNA_pol_sigma_r2"/>
</dbReference>
<keyword evidence="8" id="KW-1185">Reference proteome</keyword>
<organism evidence="7 8">
    <name type="scientific">Candidatus Pantoea multigeneris</name>
    <dbReference type="NCBI Taxonomy" id="2608357"/>
    <lineage>
        <taxon>Bacteria</taxon>
        <taxon>Pseudomonadati</taxon>
        <taxon>Pseudomonadota</taxon>
        <taxon>Gammaproteobacteria</taxon>
        <taxon>Enterobacterales</taxon>
        <taxon>Erwiniaceae</taxon>
        <taxon>Pantoea</taxon>
    </lineage>
</organism>
<dbReference type="Gene3D" id="1.10.10.10">
    <property type="entry name" value="Winged helix-like DNA-binding domain superfamily/Winged helix DNA-binding domain"/>
    <property type="match status" value="1"/>
</dbReference>
<dbReference type="InterPro" id="IPR013249">
    <property type="entry name" value="RNA_pol_sigma70_r4_t2"/>
</dbReference>
<keyword evidence="2" id="KW-0805">Transcription regulation</keyword>
<sequence length="167" mass="19171">MWNLKNLFQKHAHEIQRVLQKSGHGADEAEDLTQDVFLRILGAEAPQQADNPRAYLHRTAKNLAVDRYRREKIAAIDAISEERYLELADDAPGPETIVSDRQQLALLQQKLAALPPQMRRAFELYRLQDLTIAEVARELGLSVTRTWTLIRQAYVQLRSALDDDNEQ</sequence>
<dbReference type="Proteomes" id="UP001515683">
    <property type="component" value="Unassembled WGS sequence"/>
</dbReference>
<dbReference type="Gene3D" id="1.10.1740.10">
    <property type="match status" value="1"/>
</dbReference>
<evidence type="ECO:0000256" key="3">
    <source>
        <dbReference type="ARBA" id="ARBA00023082"/>
    </source>
</evidence>
<dbReference type="NCBIfam" id="TIGR02937">
    <property type="entry name" value="sigma70-ECF"/>
    <property type="match status" value="1"/>
</dbReference>
<name>A0ABX0RG94_9GAMM</name>
<dbReference type="InterPro" id="IPR036388">
    <property type="entry name" value="WH-like_DNA-bd_sf"/>
</dbReference>
<evidence type="ECO:0000313" key="8">
    <source>
        <dbReference type="Proteomes" id="UP001515683"/>
    </source>
</evidence>
<dbReference type="PANTHER" id="PTHR43133:SF63">
    <property type="entry name" value="RNA POLYMERASE SIGMA FACTOR FECI-RELATED"/>
    <property type="match status" value="1"/>
</dbReference>
<keyword evidence="4" id="KW-0804">Transcription</keyword>
<feature type="domain" description="RNA polymerase sigma-70 region 2" evidence="5">
    <location>
        <begin position="7"/>
        <end position="72"/>
    </location>
</feature>
<accession>A0ABX0RG94</accession>